<evidence type="ECO:0000313" key="2">
    <source>
        <dbReference type="EMBL" id="CAA7055756.1"/>
    </source>
</evidence>
<name>A0A6D2KFE8_9BRAS</name>
<keyword evidence="3" id="KW-1185">Reference proteome</keyword>
<dbReference type="InterPro" id="IPR007598">
    <property type="entry name" value="DUF577"/>
</dbReference>
<proteinExistence type="predicted"/>
<protein>
    <recommendedName>
        <fullName evidence="1">DUF577 domain-containing protein</fullName>
    </recommendedName>
</protein>
<accession>A0A6D2KFE8</accession>
<sequence>MAESSILMLKARDLLATPNHEGLAIVVDKLFMDRETDEYKSANALYDFCVDKFANLLTLKLLKVYVCSSSNELVRSRSIYLLSETLTLFRSRSYEFSRVSLYEIKPLLISCLTMQETREADIKSLRRVVSFVTYNVMMLDNSGWDELSECILELAINEPLKAFHIFIDLPRVDEKFIYRFMERILEEAEKVLLNPEEDRIEDWGLALQTIVKMGIQILDSEMKIDLIKNLLCVLVKSASELVEKGMEEFLLRGLEDLERFLSRDKNLHNYSTAQCNFVSVFMFKIRELGTHTNEAAKKINRLIKSDNNPAIKTSPSLIQQQPQEKQDSVLERGMAELAKSLTECEVDWMHTPEA</sequence>
<dbReference type="PANTHER" id="PTHR31861:SF15">
    <property type="entry name" value="DUF577 DOMAIN-CONTAINING PROTEIN"/>
    <property type="match status" value="1"/>
</dbReference>
<dbReference type="Pfam" id="PF04510">
    <property type="entry name" value="DUF577"/>
    <property type="match status" value="1"/>
</dbReference>
<evidence type="ECO:0000313" key="3">
    <source>
        <dbReference type="Proteomes" id="UP000467841"/>
    </source>
</evidence>
<dbReference type="AlphaFoldDB" id="A0A6D2KFE8"/>
<feature type="domain" description="DUF577" evidence="1">
    <location>
        <begin position="101"/>
        <end position="271"/>
    </location>
</feature>
<dbReference type="Proteomes" id="UP000467841">
    <property type="component" value="Unassembled WGS sequence"/>
</dbReference>
<organism evidence="2 3">
    <name type="scientific">Microthlaspi erraticum</name>
    <dbReference type="NCBI Taxonomy" id="1685480"/>
    <lineage>
        <taxon>Eukaryota</taxon>
        <taxon>Viridiplantae</taxon>
        <taxon>Streptophyta</taxon>
        <taxon>Embryophyta</taxon>
        <taxon>Tracheophyta</taxon>
        <taxon>Spermatophyta</taxon>
        <taxon>Magnoliopsida</taxon>
        <taxon>eudicotyledons</taxon>
        <taxon>Gunneridae</taxon>
        <taxon>Pentapetalae</taxon>
        <taxon>rosids</taxon>
        <taxon>malvids</taxon>
        <taxon>Brassicales</taxon>
        <taxon>Brassicaceae</taxon>
        <taxon>Coluteocarpeae</taxon>
        <taxon>Microthlaspi</taxon>
    </lineage>
</organism>
<dbReference type="OrthoDB" id="1064002at2759"/>
<gene>
    <name evidence="2" type="ORF">MERR_LOCUS42992</name>
</gene>
<evidence type="ECO:0000259" key="1">
    <source>
        <dbReference type="Pfam" id="PF04510"/>
    </source>
</evidence>
<reference evidence="2" key="1">
    <citation type="submission" date="2020-01" db="EMBL/GenBank/DDBJ databases">
        <authorList>
            <person name="Mishra B."/>
        </authorList>
    </citation>
    <scope>NUCLEOTIDE SEQUENCE [LARGE SCALE GENOMIC DNA]</scope>
</reference>
<comment type="caution">
    <text evidence="2">The sequence shown here is derived from an EMBL/GenBank/DDBJ whole genome shotgun (WGS) entry which is preliminary data.</text>
</comment>
<dbReference type="EMBL" id="CACVBM020001607">
    <property type="protein sequence ID" value="CAA7055756.1"/>
    <property type="molecule type" value="Genomic_DNA"/>
</dbReference>
<dbReference type="PANTHER" id="PTHR31861">
    <property type="entry name" value="OS10G0507500 PROTEIN"/>
    <property type="match status" value="1"/>
</dbReference>